<dbReference type="AlphaFoldDB" id="A0A7X9IL37"/>
<sequence>MVANREKAISILEAAMFTTLLLVLTTGVVAVWDYLALENTFRSVAEKSLSASNIKTFQLNFDDGPLYRLELNNEDISHMLIDAVLKTQLELQDKISYFRNTKKPFYLEACFCVININSANGHFEGVERIECPAKFGDTSLINSYLAHYTLSDAIQKKAQNSGHPFQGQNLNWVSDNNNQPSFLPKNVVVGLRICADLKNTAVALAASLFQNKPFIYHDHIITLRGDVS</sequence>
<protein>
    <submittedName>
        <fullName evidence="1">Uncharacterized protein</fullName>
    </submittedName>
</protein>
<organism evidence="1 2">
    <name type="scientific">SAR324 cluster bacterium</name>
    <dbReference type="NCBI Taxonomy" id="2024889"/>
    <lineage>
        <taxon>Bacteria</taxon>
        <taxon>Deltaproteobacteria</taxon>
        <taxon>SAR324 cluster</taxon>
    </lineage>
</organism>
<dbReference type="Proteomes" id="UP000524246">
    <property type="component" value="Unassembled WGS sequence"/>
</dbReference>
<accession>A0A7X9IL37</accession>
<reference evidence="1 2" key="1">
    <citation type="journal article" date="2020" name="Biotechnol. Biofuels">
        <title>New insights from the biogas microbiome by comprehensive genome-resolved metagenomics of nearly 1600 species originating from multiple anaerobic digesters.</title>
        <authorList>
            <person name="Campanaro S."/>
            <person name="Treu L."/>
            <person name="Rodriguez-R L.M."/>
            <person name="Kovalovszki A."/>
            <person name="Ziels R.M."/>
            <person name="Maus I."/>
            <person name="Zhu X."/>
            <person name="Kougias P.G."/>
            <person name="Basile A."/>
            <person name="Luo G."/>
            <person name="Schluter A."/>
            <person name="Konstantinidis K.T."/>
            <person name="Angelidaki I."/>
        </authorList>
    </citation>
    <scope>NUCLEOTIDE SEQUENCE [LARGE SCALE GENOMIC DNA]</scope>
    <source>
        <strain evidence="1">AS27yjCOA_65</strain>
    </source>
</reference>
<gene>
    <name evidence="1" type="ORF">GYA55_05360</name>
</gene>
<proteinExistence type="predicted"/>
<dbReference type="EMBL" id="JAAZON010000228">
    <property type="protein sequence ID" value="NMC62580.1"/>
    <property type="molecule type" value="Genomic_DNA"/>
</dbReference>
<name>A0A7X9IL37_9DELT</name>
<evidence type="ECO:0000313" key="1">
    <source>
        <dbReference type="EMBL" id="NMC62580.1"/>
    </source>
</evidence>
<evidence type="ECO:0000313" key="2">
    <source>
        <dbReference type="Proteomes" id="UP000524246"/>
    </source>
</evidence>
<comment type="caution">
    <text evidence="1">The sequence shown here is derived from an EMBL/GenBank/DDBJ whole genome shotgun (WGS) entry which is preliminary data.</text>
</comment>